<evidence type="ECO:0000256" key="1">
    <source>
        <dbReference type="SAM" id="Phobius"/>
    </source>
</evidence>
<reference evidence="2" key="1">
    <citation type="submission" date="2014-12" db="EMBL/GenBank/DDBJ databases">
        <authorList>
            <person name="Huang H.-H."/>
            <person name="Chen S.-C."/>
            <person name="Lai M.-C."/>
        </authorList>
    </citation>
    <scope>NUCLEOTIDE SEQUENCE</scope>
    <source>
        <strain evidence="2">K1F9705b</strain>
    </source>
</reference>
<dbReference type="AlphaFoldDB" id="A0A8J7WA03"/>
<dbReference type="EMBL" id="JWHL01000005">
    <property type="protein sequence ID" value="MBR1368857.1"/>
    <property type="molecule type" value="Genomic_DNA"/>
</dbReference>
<accession>A0A8J7WA03</accession>
<proteinExistence type="predicted"/>
<name>A0A8J7WA03_9EURY</name>
<dbReference type="Proteomes" id="UP000730161">
    <property type="component" value="Unassembled WGS sequence"/>
</dbReference>
<organism evidence="2 3">
    <name type="scientific">Methanocalculus chunghsingensis</name>
    <dbReference type="NCBI Taxonomy" id="156457"/>
    <lineage>
        <taxon>Archaea</taxon>
        <taxon>Methanobacteriati</taxon>
        <taxon>Methanobacteriota</taxon>
        <taxon>Stenosarchaea group</taxon>
        <taxon>Methanomicrobia</taxon>
        <taxon>Methanomicrobiales</taxon>
        <taxon>Methanocalculaceae</taxon>
        <taxon>Methanocalculus</taxon>
    </lineage>
</organism>
<sequence>MPTLPAIAVAVCIFLLLITPHAASPALYTTESDAFTAMHDRVSVLRQLSQDSTGVALPLMEEIFASSGTLVLNINLKDFESAEKDLDEYLARSRQFDNMVIRLDMSQSDLEEWRRLNAQNREDLTSLFEDTQRFSELKRLEIEYRDADNPDMLYSVMYEGEALRSRIKETVSSYEGRNEEMAGVSERFGVATDDYTQSVEDALAVSASVEDEQEERSTEIRRVVPPRADRSITIGVEPAEVRYGDILTISGRITGSGSRDVALYLDSRLLWNGTVTFDGTYLHRMRIAMIRTGMHTLYATSDGVFSDVPVFRVIQSPTSVTLSSSGGGKVSGLLLSGDIPVRNAPVRILSAGRPVATLTTDEDGRFAGPLGLPEGDHRVVAAFDDLRYPLEPSWSVEVLVHVPPRKEGQEIGAILLYPLVVLMLFAAVGGGIWYLRSRRPLPTPPASFLEERPDDTEEGLADDIETDLSPLPESDSDPVLEAYHAAAGSDYPDALRHLFISLAGAAGLQNPSYATAGDLRVALPSDTRMHAWLSAYERVLYAGQIPQDKEREWFLSEYLLLREVLA</sequence>
<keyword evidence="1" id="KW-0472">Membrane</keyword>
<keyword evidence="1" id="KW-0812">Transmembrane</keyword>
<keyword evidence="3" id="KW-1185">Reference proteome</keyword>
<evidence type="ECO:0008006" key="4">
    <source>
        <dbReference type="Google" id="ProtNLM"/>
    </source>
</evidence>
<keyword evidence="1" id="KW-1133">Transmembrane helix</keyword>
<comment type="caution">
    <text evidence="2">The sequence shown here is derived from an EMBL/GenBank/DDBJ whole genome shotgun (WGS) entry which is preliminary data.</text>
</comment>
<feature type="transmembrane region" description="Helical" evidence="1">
    <location>
        <begin position="414"/>
        <end position="435"/>
    </location>
</feature>
<evidence type="ECO:0000313" key="3">
    <source>
        <dbReference type="Proteomes" id="UP000730161"/>
    </source>
</evidence>
<gene>
    <name evidence="2" type="ORF">RJ53_04750</name>
</gene>
<evidence type="ECO:0000313" key="2">
    <source>
        <dbReference type="EMBL" id="MBR1368857.1"/>
    </source>
</evidence>
<protein>
    <recommendedName>
        <fullName evidence="4">DUF4129 domain-containing protein</fullName>
    </recommendedName>
</protein>